<comment type="caution">
    <text evidence="1">The sequence shown here is derived from an EMBL/GenBank/DDBJ whole genome shotgun (WGS) entry which is preliminary data.</text>
</comment>
<dbReference type="EMBL" id="JBBPBM010000006">
    <property type="protein sequence ID" value="KAK8580758.1"/>
    <property type="molecule type" value="Genomic_DNA"/>
</dbReference>
<protein>
    <recommendedName>
        <fullName evidence="3">GAG-pre-integrase domain-containing protein</fullName>
    </recommendedName>
</protein>
<evidence type="ECO:0000313" key="1">
    <source>
        <dbReference type="EMBL" id="KAK8580758.1"/>
    </source>
</evidence>
<reference evidence="1 2" key="1">
    <citation type="journal article" date="2024" name="G3 (Bethesda)">
        <title>Genome assembly of Hibiscus sabdariffa L. provides insights into metabolisms of medicinal natural products.</title>
        <authorList>
            <person name="Kim T."/>
        </authorList>
    </citation>
    <scope>NUCLEOTIDE SEQUENCE [LARGE SCALE GENOMIC DNA]</scope>
    <source>
        <strain evidence="1">TK-2024</strain>
        <tissue evidence="1">Old leaves</tissue>
    </source>
</reference>
<organism evidence="1 2">
    <name type="scientific">Hibiscus sabdariffa</name>
    <name type="common">roselle</name>
    <dbReference type="NCBI Taxonomy" id="183260"/>
    <lineage>
        <taxon>Eukaryota</taxon>
        <taxon>Viridiplantae</taxon>
        <taxon>Streptophyta</taxon>
        <taxon>Embryophyta</taxon>
        <taxon>Tracheophyta</taxon>
        <taxon>Spermatophyta</taxon>
        <taxon>Magnoliopsida</taxon>
        <taxon>eudicotyledons</taxon>
        <taxon>Gunneridae</taxon>
        <taxon>Pentapetalae</taxon>
        <taxon>rosids</taxon>
        <taxon>malvids</taxon>
        <taxon>Malvales</taxon>
        <taxon>Malvaceae</taxon>
        <taxon>Malvoideae</taxon>
        <taxon>Hibiscus</taxon>
    </lineage>
</organism>
<sequence length="133" mass="14071">MSTLGSIAGTWELQIVWSKPMSLGTGVGEDTSLDFSALWHRRLGHPAPEVVKLILNKSVTVAASSEFQYAPLLTESSPVHVSSFPSAVPTSSAPVVRDSIHASDEIHVSSEPLTVSHASEPLPVVLDCSLVAE</sequence>
<keyword evidence="2" id="KW-1185">Reference proteome</keyword>
<dbReference type="Proteomes" id="UP001472677">
    <property type="component" value="Unassembled WGS sequence"/>
</dbReference>
<gene>
    <name evidence="1" type="ORF">V6N12_071010</name>
</gene>
<accession>A0ABR2FIJ6</accession>
<evidence type="ECO:0000313" key="2">
    <source>
        <dbReference type="Proteomes" id="UP001472677"/>
    </source>
</evidence>
<name>A0ABR2FIJ6_9ROSI</name>
<evidence type="ECO:0008006" key="3">
    <source>
        <dbReference type="Google" id="ProtNLM"/>
    </source>
</evidence>
<proteinExistence type="predicted"/>